<proteinExistence type="predicted"/>
<name>M1E0Y7_SOLTU</name>
<reference evidence="2" key="1">
    <citation type="journal article" date="2011" name="Nature">
        <title>Genome sequence and analysis of the tuber crop potato.</title>
        <authorList>
            <consortium name="The Potato Genome Sequencing Consortium"/>
        </authorList>
    </citation>
    <scope>NUCLEOTIDE SEQUENCE [LARGE SCALE GENOMIC DNA]</scope>
    <source>
        <strain evidence="2">cv. DM1-3 516 R44</strain>
    </source>
</reference>
<dbReference type="PaxDb" id="4113-PGSC0003DMT400097587"/>
<accession>M1E0Y7</accession>
<dbReference type="EnsemblPlants" id="PGSC0003DMT400097587">
    <property type="protein sequence ID" value="PGSC0003DMT400097587"/>
    <property type="gene ID" value="PGSC0003DMG400047158"/>
</dbReference>
<protein>
    <submittedName>
        <fullName evidence="1">Retrotransposon gag protein</fullName>
    </submittedName>
</protein>
<dbReference type="HOGENOM" id="CLU_1328380_0_0_1"/>
<dbReference type="Proteomes" id="UP000011115">
    <property type="component" value="Unassembled WGS sequence"/>
</dbReference>
<dbReference type="AlphaFoldDB" id="M1E0Y7"/>
<organism evidence="1 2">
    <name type="scientific">Solanum tuberosum</name>
    <name type="common">Potato</name>
    <dbReference type="NCBI Taxonomy" id="4113"/>
    <lineage>
        <taxon>Eukaryota</taxon>
        <taxon>Viridiplantae</taxon>
        <taxon>Streptophyta</taxon>
        <taxon>Embryophyta</taxon>
        <taxon>Tracheophyta</taxon>
        <taxon>Spermatophyta</taxon>
        <taxon>Magnoliopsida</taxon>
        <taxon>eudicotyledons</taxon>
        <taxon>Gunneridae</taxon>
        <taxon>Pentapetalae</taxon>
        <taxon>asterids</taxon>
        <taxon>lamiids</taxon>
        <taxon>Solanales</taxon>
        <taxon>Solanaceae</taxon>
        <taxon>Solanoideae</taxon>
        <taxon>Solaneae</taxon>
        <taxon>Solanum</taxon>
    </lineage>
</organism>
<dbReference type="InParanoid" id="M1E0Y7"/>
<sequence length="207" mass="24092">MATQKAYARRNVRENVEYEAPPQDPQVSVDPLAEQVTNADFRAAFQVFFKGVMAQANKEVEKDLQKFIDEVYNVLMIMGVTPMEKEVLAAYDLKGVSQIWYNQWKEGRPEYAGPLDSEKFKANFLDRFFPLEMREAKGGCGSREAKCGYDNFRVREFTWMHGSRVEEDLQEFIDEVYKVLMIMGLMPVEHEVLAAYQRTDVAQIWYN</sequence>
<evidence type="ECO:0000313" key="1">
    <source>
        <dbReference type="EnsemblPlants" id="PGSC0003DMT400097587"/>
    </source>
</evidence>
<dbReference type="Gramene" id="PGSC0003DMT400097587">
    <property type="protein sequence ID" value="PGSC0003DMT400097587"/>
    <property type="gene ID" value="PGSC0003DMG400047158"/>
</dbReference>
<keyword evidence="2" id="KW-1185">Reference proteome</keyword>
<evidence type="ECO:0000313" key="2">
    <source>
        <dbReference type="Proteomes" id="UP000011115"/>
    </source>
</evidence>
<reference evidence="1" key="2">
    <citation type="submission" date="2015-06" db="UniProtKB">
        <authorList>
            <consortium name="EnsemblPlants"/>
        </authorList>
    </citation>
    <scope>IDENTIFICATION</scope>
    <source>
        <strain evidence="1">DM1-3 516 R44</strain>
    </source>
</reference>